<dbReference type="GO" id="GO:0001405">
    <property type="term" value="C:PAM complex, Tim23 associated import motor"/>
    <property type="evidence" value="ECO:0007669"/>
    <property type="project" value="TreeGrafter"/>
</dbReference>
<keyword evidence="5" id="KW-0813">Transport</keyword>
<sequence>MSVAISNSKRQLIIQKLETPDINSIIKNVSYDKKYTERSKFDLYLNSTLNYFESHKGAACVAAFVGLYTVAGVYKSASNFTKLVYRNLNPNAAQTQKYLTGGFDKKMNKNEALQILNLTEGKLNQKVLKSTHRKIMLANHPDKGGSPYLATKINEAKDWLLKNVNVPKQ</sequence>
<keyword evidence="3" id="KW-0999">Mitochondrion inner membrane</keyword>
<dbReference type="PANTHER" id="PTHR12763">
    <property type="match status" value="1"/>
</dbReference>
<comment type="caution">
    <text evidence="9">The sequence shown here is derived from an EMBL/GenBank/DDBJ whole genome shotgun (WGS) entry which is preliminary data.</text>
</comment>
<evidence type="ECO:0000313" key="9">
    <source>
        <dbReference type="EMBL" id="OEJ83175.1"/>
    </source>
</evidence>
<keyword evidence="6" id="KW-0496">Mitochondrion</keyword>
<evidence type="ECO:0000256" key="1">
    <source>
        <dbReference type="ARBA" id="ARBA00004273"/>
    </source>
</evidence>
<keyword evidence="5" id="KW-0811">Translocation</keyword>
<keyword evidence="7" id="KW-0472">Membrane</keyword>
<dbReference type="GO" id="GO:0030150">
    <property type="term" value="P:protein import into mitochondrial matrix"/>
    <property type="evidence" value="ECO:0007669"/>
    <property type="project" value="UniProtKB-ARBA"/>
</dbReference>
<name>A0A1E5R8E0_9ASCO</name>
<proteinExistence type="predicted"/>
<evidence type="ECO:0000256" key="3">
    <source>
        <dbReference type="ARBA" id="ARBA00022792"/>
    </source>
</evidence>
<dbReference type="SUPFAM" id="SSF46565">
    <property type="entry name" value="Chaperone J-domain"/>
    <property type="match status" value="1"/>
</dbReference>
<organism evidence="9 10">
    <name type="scientific">Hanseniaspora opuntiae</name>
    <dbReference type="NCBI Taxonomy" id="211096"/>
    <lineage>
        <taxon>Eukaryota</taxon>
        <taxon>Fungi</taxon>
        <taxon>Dikarya</taxon>
        <taxon>Ascomycota</taxon>
        <taxon>Saccharomycotina</taxon>
        <taxon>Saccharomycetes</taxon>
        <taxon>Saccharomycodales</taxon>
        <taxon>Saccharomycodaceae</taxon>
        <taxon>Hanseniaspora</taxon>
    </lineage>
</organism>
<evidence type="ECO:0000256" key="8">
    <source>
        <dbReference type="ARBA" id="ARBA00023186"/>
    </source>
</evidence>
<evidence type="ECO:0000313" key="10">
    <source>
        <dbReference type="Proteomes" id="UP000095605"/>
    </source>
</evidence>
<dbReference type="Gene3D" id="1.10.287.110">
    <property type="entry name" value="DnaJ domain"/>
    <property type="match status" value="1"/>
</dbReference>
<gene>
    <name evidence="9" type="ORF">AWRI3578_g2846</name>
</gene>
<evidence type="ECO:0000256" key="5">
    <source>
        <dbReference type="ARBA" id="ARBA00023010"/>
    </source>
</evidence>
<evidence type="ECO:0000256" key="6">
    <source>
        <dbReference type="ARBA" id="ARBA00023128"/>
    </source>
</evidence>
<dbReference type="AlphaFoldDB" id="A0A1E5R8E0"/>
<evidence type="ECO:0000256" key="2">
    <source>
        <dbReference type="ARBA" id="ARBA00022692"/>
    </source>
</evidence>
<dbReference type="FunFam" id="1.10.287.110:FF:000001">
    <property type="entry name" value="Import inner membrane translocase subunit tim14"/>
    <property type="match status" value="1"/>
</dbReference>
<keyword evidence="4" id="KW-1133">Transmembrane helix</keyword>
<reference evidence="10" key="1">
    <citation type="journal article" date="2016" name="Genome Announc.">
        <title>Genome sequences of three species of Hanseniaspora isolated from spontaneous wine fermentations.</title>
        <authorList>
            <person name="Sternes P.R."/>
            <person name="Lee D."/>
            <person name="Kutyna D.R."/>
            <person name="Borneman A.R."/>
        </authorList>
    </citation>
    <scope>NUCLEOTIDE SEQUENCE [LARGE SCALE GENOMIC DNA]</scope>
    <source>
        <strain evidence="10">AWRI3578</strain>
    </source>
</reference>
<dbReference type="InterPro" id="IPR036869">
    <property type="entry name" value="J_dom_sf"/>
</dbReference>
<keyword evidence="5" id="KW-0653">Protein transport</keyword>
<keyword evidence="8" id="KW-0143">Chaperone</keyword>
<dbReference type="GO" id="GO:0001671">
    <property type="term" value="F:ATPase activator activity"/>
    <property type="evidence" value="ECO:0007669"/>
    <property type="project" value="UniProtKB-ARBA"/>
</dbReference>
<evidence type="ECO:0000256" key="7">
    <source>
        <dbReference type="ARBA" id="ARBA00023136"/>
    </source>
</evidence>
<accession>A0A1E5R8E0</accession>
<protein>
    <submittedName>
        <fullName evidence="9">Mitochondrial import inner membrane translocase subunit TIM14</fullName>
    </submittedName>
</protein>
<dbReference type="OrthoDB" id="240298at2759"/>
<evidence type="ECO:0000256" key="4">
    <source>
        <dbReference type="ARBA" id="ARBA00022989"/>
    </source>
</evidence>
<comment type="subcellular location">
    <subcellularLocation>
        <location evidence="1">Mitochondrion inner membrane</location>
    </subcellularLocation>
</comment>
<dbReference type="Proteomes" id="UP000095605">
    <property type="component" value="Unassembled WGS sequence"/>
</dbReference>
<dbReference type="EMBL" id="LPNL01000007">
    <property type="protein sequence ID" value="OEJ83175.1"/>
    <property type="molecule type" value="Genomic_DNA"/>
</dbReference>
<keyword evidence="2" id="KW-0812">Transmembrane</keyword>
<keyword evidence="10" id="KW-1185">Reference proteome</keyword>
<dbReference type="PANTHER" id="PTHR12763:SF28">
    <property type="entry name" value="GEO10507P1-RELATED"/>
    <property type="match status" value="1"/>
</dbReference>